<dbReference type="SUPFAM" id="SSF55874">
    <property type="entry name" value="ATPase domain of HSP90 chaperone/DNA topoisomerase II/histidine kinase"/>
    <property type="match status" value="1"/>
</dbReference>
<keyword evidence="6" id="KW-0808">Transferase</keyword>
<dbReference type="Pfam" id="PF01627">
    <property type="entry name" value="Hpt"/>
    <property type="match status" value="1"/>
</dbReference>
<name>A0A3B1BQ00_9ZZZZ</name>
<dbReference type="SMART" id="SM00387">
    <property type="entry name" value="HATPase_c"/>
    <property type="match status" value="1"/>
</dbReference>
<keyword evidence="10" id="KW-0175">Coiled coil</keyword>
<dbReference type="EMBL" id="UOGC01000034">
    <property type="protein sequence ID" value="VAX16631.1"/>
    <property type="molecule type" value="Genomic_DNA"/>
</dbReference>
<evidence type="ECO:0000256" key="4">
    <source>
        <dbReference type="ARBA" id="ARBA00022475"/>
    </source>
</evidence>
<dbReference type="InterPro" id="IPR008207">
    <property type="entry name" value="Sig_transdc_His_kin_Hpt_dom"/>
</dbReference>
<feature type="transmembrane region" description="Helical" evidence="11">
    <location>
        <begin position="289"/>
        <end position="312"/>
    </location>
</feature>
<evidence type="ECO:0000256" key="8">
    <source>
        <dbReference type="ARBA" id="ARBA00022777"/>
    </source>
</evidence>
<dbReference type="InterPro" id="IPR005467">
    <property type="entry name" value="His_kinase_dom"/>
</dbReference>
<dbReference type="PROSITE" id="PS50113">
    <property type="entry name" value="PAC"/>
    <property type="match status" value="1"/>
</dbReference>
<dbReference type="Pfam" id="PF02518">
    <property type="entry name" value="HATPase_c"/>
    <property type="match status" value="1"/>
</dbReference>
<evidence type="ECO:0000256" key="5">
    <source>
        <dbReference type="ARBA" id="ARBA00022553"/>
    </source>
</evidence>
<dbReference type="InterPro" id="IPR029151">
    <property type="entry name" value="Sensor-like_sf"/>
</dbReference>
<dbReference type="SUPFAM" id="SSF103190">
    <property type="entry name" value="Sensory domain-like"/>
    <property type="match status" value="1"/>
</dbReference>
<dbReference type="PROSITE" id="PS50894">
    <property type="entry name" value="HPT"/>
    <property type="match status" value="1"/>
</dbReference>
<feature type="domain" description="PAC" evidence="13">
    <location>
        <begin position="413"/>
        <end position="467"/>
    </location>
</feature>
<feature type="coiled-coil region" evidence="10">
    <location>
        <begin position="309"/>
        <end position="336"/>
    </location>
</feature>
<dbReference type="PROSITE" id="PS50109">
    <property type="entry name" value="HIS_KIN"/>
    <property type="match status" value="1"/>
</dbReference>
<evidence type="ECO:0000256" key="11">
    <source>
        <dbReference type="SAM" id="Phobius"/>
    </source>
</evidence>
<keyword evidence="5" id="KW-0597">Phosphoprotein</keyword>
<evidence type="ECO:0000256" key="10">
    <source>
        <dbReference type="SAM" id="Coils"/>
    </source>
</evidence>
<comment type="catalytic activity">
    <reaction evidence="1">
        <text>ATP + protein L-histidine = ADP + protein N-phospho-L-histidine.</text>
        <dbReference type="EC" id="2.7.13.3"/>
    </reaction>
</comment>
<dbReference type="EC" id="2.7.13.3" evidence="3"/>
<dbReference type="SMART" id="SM00073">
    <property type="entry name" value="HPT"/>
    <property type="match status" value="1"/>
</dbReference>
<dbReference type="Gene3D" id="1.20.120.160">
    <property type="entry name" value="HPT domain"/>
    <property type="match status" value="1"/>
</dbReference>
<evidence type="ECO:0000256" key="6">
    <source>
        <dbReference type="ARBA" id="ARBA00022679"/>
    </source>
</evidence>
<evidence type="ECO:0000259" key="13">
    <source>
        <dbReference type="PROSITE" id="PS50113"/>
    </source>
</evidence>
<dbReference type="InterPro" id="IPR000700">
    <property type="entry name" value="PAS-assoc_C"/>
</dbReference>
<feature type="domain" description="Histidine kinase" evidence="12">
    <location>
        <begin position="570"/>
        <end position="824"/>
    </location>
</feature>
<dbReference type="CDD" id="cd00088">
    <property type="entry name" value="HPT"/>
    <property type="match status" value="1"/>
</dbReference>
<dbReference type="InterPro" id="IPR036641">
    <property type="entry name" value="HPT_dom_sf"/>
</dbReference>
<accession>A0A3B1BQ00</accession>
<keyword evidence="8 15" id="KW-0418">Kinase</keyword>
<keyword evidence="11" id="KW-0472">Membrane</keyword>
<comment type="subcellular location">
    <subcellularLocation>
        <location evidence="2">Cell membrane</location>
        <topology evidence="2">Multi-pass membrane protein</topology>
    </subcellularLocation>
</comment>
<evidence type="ECO:0000256" key="2">
    <source>
        <dbReference type="ARBA" id="ARBA00004651"/>
    </source>
</evidence>
<reference evidence="15" key="1">
    <citation type="submission" date="2018-06" db="EMBL/GenBank/DDBJ databases">
        <authorList>
            <person name="Zhirakovskaya E."/>
        </authorList>
    </citation>
    <scope>NUCLEOTIDE SEQUENCE</scope>
</reference>
<dbReference type="SUPFAM" id="SSF47226">
    <property type="entry name" value="Histidine-containing phosphotransfer domain, HPT domain"/>
    <property type="match status" value="1"/>
</dbReference>
<feature type="coiled-coil region" evidence="10">
    <location>
        <begin position="462"/>
        <end position="509"/>
    </location>
</feature>
<evidence type="ECO:0000256" key="3">
    <source>
        <dbReference type="ARBA" id="ARBA00012438"/>
    </source>
</evidence>
<keyword evidence="9 11" id="KW-1133">Transmembrane helix</keyword>
<keyword evidence="4" id="KW-1003">Cell membrane</keyword>
<dbReference type="InterPro" id="IPR051315">
    <property type="entry name" value="Bact_Chemotaxis_CheA"/>
</dbReference>
<evidence type="ECO:0000259" key="14">
    <source>
        <dbReference type="PROSITE" id="PS50894"/>
    </source>
</evidence>
<evidence type="ECO:0000256" key="7">
    <source>
        <dbReference type="ARBA" id="ARBA00022692"/>
    </source>
</evidence>
<dbReference type="FunFam" id="3.30.565.10:FF:000016">
    <property type="entry name" value="Chemotaxis protein CheA, putative"/>
    <property type="match status" value="1"/>
</dbReference>
<dbReference type="PRINTS" id="PR00344">
    <property type="entry name" value="BCTRLSENSOR"/>
</dbReference>
<evidence type="ECO:0000256" key="1">
    <source>
        <dbReference type="ARBA" id="ARBA00000085"/>
    </source>
</evidence>
<evidence type="ECO:0000259" key="12">
    <source>
        <dbReference type="PROSITE" id="PS50109"/>
    </source>
</evidence>
<dbReference type="GO" id="GO:0005886">
    <property type="term" value="C:plasma membrane"/>
    <property type="evidence" value="ECO:0007669"/>
    <property type="project" value="UniProtKB-SubCell"/>
</dbReference>
<organism evidence="15">
    <name type="scientific">hydrothermal vent metagenome</name>
    <dbReference type="NCBI Taxonomy" id="652676"/>
    <lineage>
        <taxon>unclassified sequences</taxon>
        <taxon>metagenomes</taxon>
        <taxon>ecological metagenomes</taxon>
    </lineage>
</organism>
<dbReference type="Gene3D" id="3.30.565.10">
    <property type="entry name" value="Histidine kinase-like ATPase, C-terminal domain"/>
    <property type="match status" value="1"/>
</dbReference>
<protein>
    <recommendedName>
        <fullName evidence="3">histidine kinase</fullName>
        <ecNumber evidence="3">2.7.13.3</ecNumber>
    </recommendedName>
</protein>
<feature type="domain" description="HPt" evidence="14">
    <location>
        <begin position="477"/>
        <end position="582"/>
    </location>
</feature>
<dbReference type="GO" id="GO:0004673">
    <property type="term" value="F:protein histidine kinase activity"/>
    <property type="evidence" value="ECO:0007669"/>
    <property type="project" value="UniProtKB-EC"/>
</dbReference>
<dbReference type="GO" id="GO:0000160">
    <property type="term" value="P:phosphorelay signal transduction system"/>
    <property type="evidence" value="ECO:0007669"/>
    <property type="project" value="InterPro"/>
</dbReference>
<dbReference type="AlphaFoldDB" id="A0A3B1BQ00"/>
<dbReference type="PANTHER" id="PTHR43395">
    <property type="entry name" value="SENSOR HISTIDINE KINASE CHEA"/>
    <property type="match status" value="1"/>
</dbReference>
<gene>
    <name evidence="15" type="ORF">MNBD_NITROSPINAE01-1551</name>
</gene>
<proteinExistence type="predicted"/>
<dbReference type="InterPro" id="IPR003594">
    <property type="entry name" value="HATPase_dom"/>
</dbReference>
<dbReference type="InterPro" id="IPR004358">
    <property type="entry name" value="Sig_transdc_His_kin-like_C"/>
</dbReference>
<sequence>MEFLKKYNIAILCLTLIITLSAFSAYNYVSQKKVFLHQMYVDAKNTVQSVATGVSKFSDVKAMMNIQGLIKNISLNLDIFEFRYLDANGIVLNSMFEEEIGRKFEHPGLDVLNKENLGKFYIDDRDMTTVLAISFPVTDGSKTIGIIDLAIDISELDFSEDDVKEIAIERMKPDTLNLLNAIAGSISTSSAIFETVDLFDFLNFFAQMAESIVEVAVIDKNGKVEVSNLLDESGKVLPGGKVEIGDGLTTLDGRTVFRSISKINPYDDDSKFLRLVIDAKDYEANSKQLLVAAITTSLLTIIFSLTIAYSIYKINLERAKKENLRLEAKVKERTKEIGDIMDNVGQGIITVPENIVVNPEYSMFAESIFEKKPSGVRLSSLLYKDEKKAEEFDEWLEMFFDKDAIITFDDIVDMADSEVETLIDGKTKNLKIEYRPILDEDSQTVRKVMVVLSDITKEKELKAEREKERQEHERVVKILRDQDSFFGFLDDSRDSINNMQNILARLMAETEGNSELINELFRGVHTIKGNASSFSINDVSCLAHEIESVFNSIREGDLKVTPELVNSLRDQLHEIFENMESVVSLMTQLVGESFGAAGHKVVKVKEENMSALCELLKKIEAPANVRDRLEACVEQMLKAPVGRITRRYPDMVKSIAEELGKKVNLKLDVGDIEISGHVEHAISDPLIHIVRNAVDHGIEEPQNRIAAGKPEEGTILIECRETDDSIILAIKDDGGGIDPDKIRMLAQKKGIITESEARALSDDEAIAIICRPDFSSREEATDLSGRGVGMDVVKTEVEKVGGSIRLESEFMKGTTITLVIPKNVKPS</sequence>
<keyword evidence="7 11" id="KW-0812">Transmembrane</keyword>
<evidence type="ECO:0000313" key="15">
    <source>
        <dbReference type="EMBL" id="VAX16631.1"/>
    </source>
</evidence>
<dbReference type="PANTHER" id="PTHR43395:SF1">
    <property type="entry name" value="CHEMOTAXIS PROTEIN CHEA"/>
    <property type="match status" value="1"/>
</dbReference>
<dbReference type="InterPro" id="IPR036890">
    <property type="entry name" value="HATPase_C_sf"/>
</dbReference>
<evidence type="ECO:0000256" key="9">
    <source>
        <dbReference type="ARBA" id="ARBA00022989"/>
    </source>
</evidence>